<keyword evidence="5" id="KW-0408">Iron</keyword>
<organism evidence="8 9">
    <name type="scientific">Atopomonas hussainii</name>
    <dbReference type="NCBI Taxonomy" id="1429083"/>
    <lineage>
        <taxon>Bacteria</taxon>
        <taxon>Pseudomonadati</taxon>
        <taxon>Pseudomonadota</taxon>
        <taxon>Gammaproteobacteria</taxon>
        <taxon>Pseudomonadales</taxon>
        <taxon>Pseudomonadaceae</taxon>
        <taxon>Atopomonas</taxon>
    </lineage>
</organism>
<evidence type="ECO:0000256" key="3">
    <source>
        <dbReference type="ARBA" id="ARBA00022723"/>
    </source>
</evidence>
<dbReference type="STRING" id="1429083.GCA_001885685_01562"/>
<protein>
    <submittedName>
        <fullName evidence="8">Rieske 2Fe-2S family protein</fullName>
    </submittedName>
</protein>
<dbReference type="SUPFAM" id="SSF50022">
    <property type="entry name" value="ISP domain"/>
    <property type="match status" value="1"/>
</dbReference>
<keyword evidence="4" id="KW-0560">Oxidoreductase</keyword>
<dbReference type="Pfam" id="PF00355">
    <property type="entry name" value="Rieske"/>
    <property type="match status" value="1"/>
</dbReference>
<dbReference type="PROSITE" id="PS51296">
    <property type="entry name" value="RIESKE"/>
    <property type="match status" value="1"/>
</dbReference>
<comment type="cofactor">
    <cofactor evidence="1">
        <name>Fe cation</name>
        <dbReference type="ChEBI" id="CHEBI:24875"/>
    </cofactor>
</comment>
<dbReference type="CDD" id="cd03469">
    <property type="entry name" value="Rieske_RO_Alpha_N"/>
    <property type="match status" value="1"/>
</dbReference>
<accession>A0A1H7M0M7</accession>
<dbReference type="Gene3D" id="3.90.380.10">
    <property type="entry name" value="Naphthalene 1,2-dioxygenase Alpha Subunit, Chain A, domain 1"/>
    <property type="match status" value="1"/>
</dbReference>
<evidence type="ECO:0000256" key="5">
    <source>
        <dbReference type="ARBA" id="ARBA00023004"/>
    </source>
</evidence>
<dbReference type="Pfam" id="PF00848">
    <property type="entry name" value="Ring_hydroxyl_A"/>
    <property type="match status" value="1"/>
</dbReference>
<keyword evidence="3" id="KW-0479">Metal-binding</keyword>
<evidence type="ECO:0000256" key="4">
    <source>
        <dbReference type="ARBA" id="ARBA00023002"/>
    </source>
</evidence>
<evidence type="ECO:0000313" key="9">
    <source>
        <dbReference type="Proteomes" id="UP000185766"/>
    </source>
</evidence>
<dbReference type="RefSeq" id="WP_074867282.1">
    <property type="nucleotide sequence ID" value="NZ_FOAS01000007.1"/>
</dbReference>
<dbReference type="PANTHER" id="PTHR43756:SF5">
    <property type="entry name" value="CHOLINE MONOOXYGENASE, CHLOROPLASTIC"/>
    <property type="match status" value="1"/>
</dbReference>
<dbReference type="InterPro" id="IPR015879">
    <property type="entry name" value="Ring_hydroxy_dOase_asu_C_dom"/>
</dbReference>
<dbReference type="Proteomes" id="UP000185766">
    <property type="component" value="Unassembled WGS sequence"/>
</dbReference>
<feature type="domain" description="Rieske" evidence="7">
    <location>
        <begin position="31"/>
        <end position="139"/>
    </location>
</feature>
<keyword evidence="9" id="KW-1185">Reference proteome</keyword>
<dbReference type="EMBL" id="FOAS01000007">
    <property type="protein sequence ID" value="SEL04295.1"/>
    <property type="molecule type" value="Genomic_DNA"/>
</dbReference>
<name>A0A1H7M0M7_9GAMM</name>
<evidence type="ECO:0000313" key="8">
    <source>
        <dbReference type="EMBL" id="SEL04295.1"/>
    </source>
</evidence>
<evidence type="ECO:0000259" key="7">
    <source>
        <dbReference type="PROSITE" id="PS51296"/>
    </source>
</evidence>
<dbReference type="InterPro" id="IPR017941">
    <property type="entry name" value="Rieske_2Fe-2S"/>
</dbReference>
<dbReference type="PRINTS" id="PR00090">
    <property type="entry name" value="RNGDIOXGNASE"/>
</dbReference>
<dbReference type="GO" id="GO:0016491">
    <property type="term" value="F:oxidoreductase activity"/>
    <property type="evidence" value="ECO:0007669"/>
    <property type="project" value="UniProtKB-KW"/>
</dbReference>
<evidence type="ECO:0000256" key="1">
    <source>
        <dbReference type="ARBA" id="ARBA00001962"/>
    </source>
</evidence>
<dbReference type="PANTHER" id="PTHR43756">
    <property type="entry name" value="CHOLINE MONOOXYGENASE, CHLOROPLASTIC"/>
    <property type="match status" value="1"/>
</dbReference>
<gene>
    <name evidence="8" type="ORF">SAMN05216214_107169</name>
</gene>
<reference evidence="8 9" key="1">
    <citation type="submission" date="2016-10" db="EMBL/GenBank/DDBJ databases">
        <authorList>
            <person name="de Groot N.N."/>
        </authorList>
    </citation>
    <scope>NUCLEOTIDE SEQUENCE [LARGE SCALE GENOMIC DNA]</scope>
    <source>
        <strain evidence="8 9">JCM 19513</strain>
    </source>
</reference>
<dbReference type="GO" id="GO:0005506">
    <property type="term" value="F:iron ion binding"/>
    <property type="evidence" value="ECO:0007669"/>
    <property type="project" value="InterPro"/>
</dbReference>
<evidence type="ECO:0000256" key="6">
    <source>
        <dbReference type="ARBA" id="ARBA00023014"/>
    </source>
</evidence>
<evidence type="ECO:0000256" key="2">
    <source>
        <dbReference type="ARBA" id="ARBA00022714"/>
    </source>
</evidence>
<dbReference type="InterPro" id="IPR036922">
    <property type="entry name" value="Rieske_2Fe-2S_sf"/>
</dbReference>
<keyword evidence="6" id="KW-0411">Iron-sulfur</keyword>
<dbReference type="SUPFAM" id="SSF55961">
    <property type="entry name" value="Bet v1-like"/>
    <property type="match status" value="1"/>
</dbReference>
<dbReference type="AlphaFoldDB" id="A0A1H7M0M7"/>
<proteinExistence type="predicted"/>
<keyword evidence="2" id="KW-0001">2Fe-2S</keyword>
<dbReference type="CDD" id="cd00680">
    <property type="entry name" value="RHO_alpha_C"/>
    <property type="match status" value="1"/>
</dbReference>
<dbReference type="InterPro" id="IPR001663">
    <property type="entry name" value="Rng_hydr_dOase-A"/>
</dbReference>
<sequence length="372" mass="41875">MSQPQQTLPREAYLSAEWYAAEQQYLFGHSWQYLGPADEMPAAGHYRCVQLGSYPMLLLRDQDGTLRLLHNLCRHRGMPLLEGSGALPQHLRCPYHSWTYQQDGSLRALPQAERFPCLNKAEMGLKRGALDEWQGLMFGHTQPDAVPLAQWFAGLEDTLAPHDLSACEEQPVEVHTLKANWKVFVENYMDGYHLRHLHSVSLGKHYDHDAIAQGQLGPHWYFYQPLTAEGHKAALSSSSYPLIPGQDPKHLGAYVHLLFPNLGITASEESWSLLHIEPLDALTTRVTIRSWAMPVSTLRYLMLREPKSPGSADHPVKTGDLMGEDIAVCEAIQRSMHSPAYQVGALAEELEAPLAHFQQAILSYLKDMKANR</sequence>
<dbReference type="GO" id="GO:0051537">
    <property type="term" value="F:2 iron, 2 sulfur cluster binding"/>
    <property type="evidence" value="ECO:0007669"/>
    <property type="project" value="UniProtKB-KW"/>
</dbReference>
<dbReference type="Gene3D" id="2.102.10.10">
    <property type="entry name" value="Rieske [2Fe-2S] iron-sulphur domain"/>
    <property type="match status" value="1"/>
</dbReference>